<organism evidence="3 4">
    <name type="scientific">Serendipita vermifera MAFF 305830</name>
    <dbReference type="NCBI Taxonomy" id="933852"/>
    <lineage>
        <taxon>Eukaryota</taxon>
        <taxon>Fungi</taxon>
        <taxon>Dikarya</taxon>
        <taxon>Basidiomycota</taxon>
        <taxon>Agaricomycotina</taxon>
        <taxon>Agaricomycetes</taxon>
        <taxon>Sebacinales</taxon>
        <taxon>Serendipitaceae</taxon>
        <taxon>Serendipita</taxon>
    </lineage>
</organism>
<feature type="compositionally biased region" description="Low complexity" evidence="1">
    <location>
        <begin position="344"/>
        <end position="358"/>
    </location>
</feature>
<feature type="region of interest" description="Disordered" evidence="1">
    <location>
        <begin position="315"/>
        <end position="415"/>
    </location>
</feature>
<evidence type="ECO:0000313" key="3">
    <source>
        <dbReference type="EMBL" id="KIM28459.1"/>
    </source>
</evidence>
<feature type="compositionally biased region" description="Basic and acidic residues" evidence="1">
    <location>
        <begin position="405"/>
        <end position="415"/>
    </location>
</feature>
<feature type="transmembrane region" description="Helical" evidence="2">
    <location>
        <begin position="233"/>
        <end position="251"/>
    </location>
</feature>
<evidence type="ECO:0000256" key="2">
    <source>
        <dbReference type="SAM" id="Phobius"/>
    </source>
</evidence>
<dbReference type="OrthoDB" id="3364886at2759"/>
<name>A0A0C3B8J0_SERVB</name>
<evidence type="ECO:0000313" key="4">
    <source>
        <dbReference type="Proteomes" id="UP000054097"/>
    </source>
</evidence>
<feature type="transmembrane region" description="Helical" evidence="2">
    <location>
        <begin position="130"/>
        <end position="150"/>
    </location>
</feature>
<proteinExistence type="predicted"/>
<dbReference type="AlphaFoldDB" id="A0A0C3B8J0"/>
<feature type="transmembrane region" description="Helical" evidence="2">
    <location>
        <begin position="23"/>
        <end position="45"/>
    </location>
</feature>
<accession>A0A0C3B8J0</accession>
<sequence length="570" mass="60220">MRTISPSTSFLVMSNLLPSPYHIVYASLLLAFSVPVTFAGAFLTLDRTRSFAPSNSLSTTIGAKNGKFRLEGGVGGLLGGWLVGVHASTLIALLIMNRTSATPLGSIQFLVVWLLPALAISAISGRWKLVAVPLIGLGGGVTFSLFVTVVCHPEKLARNILLGVCGVISTVLCLLPIPLVQHGAIRSASAWLGAFGIVMAISILSGVSDWSNVWSRLWVSWDSAWGTGQEKGLSAAFGGLAAAGIAVDWLLKRQFGENPDEKWDSYLANYAANLPNAHDRPGTFTPAVPFWKKIFNPQPKGPILFPPDKALLSTHDPLAPPPYQAGKLRPKGTKAWSGTASQPLKKSNLDLSSDSGSSSDEEEFGDGKRYIPRPWAPRKDTQATSLSGVTLADTASASSKGKQKGGVEKDLEKGGEVIYSDGEEVAASIRSSSRTHKDRDVPGWKPEFIKRHSIGGRAGTGSGTELEMKSTRMGESPPPGAVPVTPSLMRALDRVSQAQNEAYGGIISKGHTPRASTHGHGHGAGGASTPGVPPLQMPTPGGGYDWAGFWRTVEDKTTAAAPTTQPKPTR</sequence>
<feature type="transmembrane region" description="Helical" evidence="2">
    <location>
        <begin position="74"/>
        <end position="95"/>
    </location>
</feature>
<reference evidence="4" key="2">
    <citation type="submission" date="2015-01" db="EMBL/GenBank/DDBJ databases">
        <title>Evolutionary Origins and Diversification of the Mycorrhizal Mutualists.</title>
        <authorList>
            <consortium name="DOE Joint Genome Institute"/>
            <consortium name="Mycorrhizal Genomics Consortium"/>
            <person name="Kohler A."/>
            <person name="Kuo A."/>
            <person name="Nagy L.G."/>
            <person name="Floudas D."/>
            <person name="Copeland A."/>
            <person name="Barry K.W."/>
            <person name="Cichocki N."/>
            <person name="Veneault-Fourrey C."/>
            <person name="LaButti K."/>
            <person name="Lindquist E.A."/>
            <person name="Lipzen A."/>
            <person name="Lundell T."/>
            <person name="Morin E."/>
            <person name="Murat C."/>
            <person name="Riley R."/>
            <person name="Ohm R."/>
            <person name="Sun H."/>
            <person name="Tunlid A."/>
            <person name="Henrissat B."/>
            <person name="Grigoriev I.V."/>
            <person name="Hibbett D.S."/>
            <person name="Martin F."/>
        </authorList>
    </citation>
    <scope>NUCLEOTIDE SEQUENCE [LARGE SCALE GENOMIC DNA]</scope>
    <source>
        <strain evidence="4">MAFF 305830</strain>
    </source>
</reference>
<protein>
    <recommendedName>
        <fullName evidence="5">DUF4203 domain-containing protein</fullName>
    </recommendedName>
</protein>
<feature type="transmembrane region" description="Helical" evidence="2">
    <location>
        <begin position="156"/>
        <end position="177"/>
    </location>
</feature>
<feature type="region of interest" description="Disordered" evidence="1">
    <location>
        <begin position="509"/>
        <end position="547"/>
    </location>
</feature>
<dbReference type="STRING" id="933852.A0A0C3B8J0"/>
<keyword evidence="2" id="KW-1133">Transmembrane helix</keyword>
<keyword evidence="4" id="KW-1185">Reference proteome</keyword>
<keyword evidence="2" id="KW-0472">Membrane</keyword>
<feature type="compositionally biased region" description="Polar residues" evidence="1">
    <location>
        <begin position="382"/>
        <end position="400"/>
    </location>
</feature>
<dbReference type="Proteomes" id="UP000054097">
    <property type="component" value="Unassembled WGS sequence"/>
</dbReference>
<evidence type="ECO:0000256" key="1">
    <source>
        <dbReference type="SAM" id="MobiDB-lite"/>
    </source>
</evidence>
<feature type="transmembrane region" description="Helical" evidence="2">
    <location>
        <begin position="189"/>
        <end position="213"/>
    </location>
</feature>
<dbReference type="HOGENOM" id="CLU_033738_0_0_1"/>
<reference evidence="3 4" key="1">
    <citation type="submission" date="2014-04" db="EMBL/GenBank/DDBJ databases">
        <authorList>
            <consortium name="DOE Joint Genome Institute"/>
            <person name="Kuo A."/>
            <person name="Zuccaro A."/>
            <person name="Kohler A."/>
            <person name="Nagy L.G."/>
            <person name="Floudas D."/>
            <person name="Copeland A."/>
            <person name="Barry K.W."/>
            <person name="Cichocki N."/>
            <person name="Veneault-Fourrey C."/>
            <person name="LaButti K."/>
            <person name="Lindquist E.A."/>
            <person name="Lipzen A."/>
            <person name="Lundell T."/>
            <person name="Morin E."/>
            <person name="Murat C."/>
            <person name="Sun H."/>
            <person name="Tunlid A."/>
            <person name="Henrissat B."/>
            <person name="Grigoriev I.V."/>
            <person name="Hibbett D.S."/>
            <person name="Martin F."/>
            <person name="Nordberg H.P."/>
            <person name="Cantor M.N."/>
            <person name="Hua S.X."/>
        </authorList>
    </citation>
    <scope>NUCLEOTIDE SEQUENCE [LARGE SCALE GENOMIC DNA]</scope>
    <source>
        <strain evidence="3 4">MAFF 305830</strain>
    </source>
</reference>
<gene>
    <name evidence="3" type="ORF">M408DRAFT_141547</name>
</gene>
<feature type="transmembrane region" description="Helical" evidence="2">
    <location>
        <begin position="101"/>
        <end position="123"/>
    </location>
</feature>
<keyword evidence="2" id="KW-0812">Transmembrane</keyword>
<feature type="region of interest" description="Disordered" evidence="1">
    <location>
        <begin position="453"/>
        <end position="481"/>
    </location>
</feature>
<evidence type="ECO:0008006" key="5">
    <source>
        <dbReference type="Google" id="ProtNLM"/>
    </source>
</evidence>
<dbReference type="EMBL" id="KN824293">
    <property type="protein sequence ID" value="KIM28459.1"/>
    <property type="molecule type" value="Genomic_DNA"/>
</dbReference>